<comment type="caution">
    <text evidence="1">The sequence shown here is derived from an EMBL/GenBank/DDBJ whole genome shotgun (WGS) entry which is preliminary data.</text>
</comment>
<accession>M1ZEQ3</accession>
<dbReference type="EMBL" id="CAQJ01000105">
    <property type="protein sequence ID" value="CCQ92067.1"/>
    <property type="molecule type" value="Genomic_DNA"/>
</dbReference>
<dbReference type="HOGENOM" id="CLU_2302916_0_0_0"/>
<name>M1ZEQ3_NITG3</name>
<proteinExistence type="predicted"/>
<reference evidence="1 2" key="1">
    <citation type="journal article" date="2013" name="Front. Microbiol.">
        <title>The genome of Nitrospina gracilis illuminates the metabolism and evolution of the major marine nitrite oxidizer.</title>
        <authorList>
            <person name="Luecker S."/>
            <person name="Nowka B."/>
            <person name="Rattei T."/>
            <person name="Spieck E."/>
            <person name="and Daims H."/>
        </authorList>
    </citation>
    <scope>NUCLEOTIDE SEQUENCE [LARGE SCALE GENOMIC DNA]</scope>
    <source>
        <strain evidence="1 2">3/211</strain>
    </source>
</reference>
<keyword evidence="2" id="KW-1185">Reference proteome</keyword>
<evidence type="ECO:0000313" key="2">
    <source>
        <dbReference type="Proteomes" id="UP000011704"/>
    </source>
</evidence>
<dbReference type="AlphaFoldDB" id="M1ZEQ3"/>
<sequence>MPQDGPDTLTRQRLDDLHAVAQKLNIEIQCTRLDETEYPVASGHCKVHGRDLIVLDKTLSPVQHIEIILNVLKSFDLETIYVPGWIREKLGGPDQEFPSP</sequence>
<dbReference type="STRING" id="1266370.NITGR_950025"/>
<dbReference type="InParanoid" id="M1ZEQ3"/>
<evidence type="ECO:0000313" key="1">
    <source>
        <dbReference type="EMBL" id="CCQ92067.1"/>
    </source>
</evidence>
<dbReference type="Proteomes" id="UP000011704">
    <property type="component" value="Unassembled WGS sequence"/>
</dbReference>
<organism evidence="1 2">
    <name type="scientific">Nitrospina gracilis (strain 3/211)</name>
    <dbReference type="NCBI Taxonomy" id="1266370"/>
    <lineage>
        <taxon>Bacteria</taxon>
        <taxon>Pseudomonadati</taxon>
        <taxon>Nitrospinota/Tectimicrobiota group</taxon>
        <taxon>Nitrospinota</taxon>
        <taxon>Nitrospinia</taxon>
        <taxon>Nitrospinales</taxon>
        <taxon>Nitrospinaceae</taxon>
        <taxon>Nitrospina</taxon>
    </lineage>
</organism>
<gene>
    <name evidence="1" type="ORF">NITGR_950025</name>
</gene>
<protein>
    <submittedName>
        <fullName evidence="1">Uncharacterized protein</fullName>
    </submittedName>
</protein>
<dbReference type="RefSeq" id="WP_005011553.1">
    <property type="nucleotide sequence ID" value="NZ_HG422173.1"/>
</dbReference>